<protein>
    <submittedName>
        <fullName evidence="2">Uncharacterized protein</fullName>
    </submittedName>
</protein>
<accession>A0A833ZW18</accession>
<feature type="compositionally biased region" description="Polar residues" evidence="1">
    <location>
        <begin position="23"/>
        <end position="40"/>
    </location>
</feature>
<proteinExistence type="predicted"/>
<dbReference type="Proteomes" id="UP000664940">
    <property type="component" value="Unassembled WGS sequence"/>
</dbReference>
<comment type="caution">
    <text evidence="2">The sequence shown here is derived from an EMBL/GenBank/DDBJ whole genome shotgun (WGS) entry which is preliminary data.</text>
</comment>
<dbReference type="AlphaFoldDB" id="A0A833ZW18"/>
<reference evidence="2 3" key="1">
    <citation type="journal article" date="2020" name="Nature">
        <title>Six reference-quality genomes reveal evolution of bat adaptations.</title>
        <authorList>
            <person name="Jebb D."/>
            <person name="Huang Z."/>
            <person name="Pippel M."/>
            <person name="Hughes G.M."/>
            <person name="Lavrichenko K."/>
            <person name="Devanna P."/>
            <person name="Winkler S."/>
            <person name="Jermiin L.S."/>
            <person name="Skirmuntt E.C."/>
            <person name="Katzourakis A."/>
            <person name="Burkitt-Gray L."/>
            <person name="Ray D.A."/>
            <person name="Sullivan K.A.M."/>
            <person name="Roscito J.G."/>
            <person name="Kirilenko B.M."/>
            <person name="Davalos L.M."/>
            <person name="Corthals A.P."/>
            <person name="Power M.L."/>
            <person name="Jones G."/>
            <person name="Ransome R.D."/>
            <person name="Dechmann D.K.N."/>
            <person name="Locatelli A.G."/>
            <person name="Puechmaille S.J."/>
            <person name="Fedrigo O."/>
            <person name="Jarvis E.D."/>
            <person name="Hiller M."/>
            <person name="Vernes S.C."/>
            <person name="Myers E.W."/>
            <person name="Teeling E.C."/>
        </authorList>
    </citation>
    <scope>NUCLEOTIDE SEQUENCE [LARGE SCALE GENOMIC DNA]</scope>
    <source>
        <strain evidence="2">Bat1K_MPI-CBG_1</strain>
    </source>
</reference>
<evidence type="ECO:0000256" key="1">
    <source>
        <dbReference type="SAM" id="MobiDB-lite"/>
    </source>
</evidence>
<name>A0A833ZW18_9CHIR</name>
<feature type="region of interest" description="Disordered" evidence="1">
    <location>
        <begin position="20"/>
        <end position="40"/>
    </location>
</feature>
<evidence type="ECO:0000313" key="3">
    <source>
        <dbReference type="Proteomes" id="UP000664940"/>
    </source>
</evidence>
<evidence type="ECO:0000313" key="2">
    <source>
        <dbReference type="EMBL" id="KAF6099842.1"/>
    </source>
</evidence>
<sequence>MRKDSVRKQWVRGILGTKRKDSVMQTEPGGQNHVLSQPSSWGSQVRQLSLPNGPMLPLCPSWTPHRHGACPKLVYVCVHRHTYTPRHTHTHVCTLTHACSHTRLTFLSSPGSETMTLLLTGSKQPP</sequence>
<gene>
    <name evidence="2" type="ORF">HJG60_011573</name>
</gene>
<dbReference type="EMBL" id="JABVXQ010000007">
    <property type="protein sequence ID" value="KAF6099842.1"/>
    <property type="molecule type" value="Genomic_DNA"/>
</dbReference>
<organism evidence="2 3">
    <name type="scientific">Phyllostomus discolor</name>
    <name type="common">pale spear-nosed bat</name>
    <dbReference type="NCBI Taxonomy" id="89673"/>
    <lineage>
        <taxon>Eukaryota</taxon>
        <taxon>Metazoa</taxon>
        <taxon>Chordata</taxon>
        <taxon>Craniata</taxon>
        <taxon>Vertebrata</taxon>
        <taxon>Euteleostomi</taxon>
        <taxon>Mammalia</taxon>
        <taxon>Eutheria</taxon>
        <taxon>Laurasiatheria</taxon>
        <taxon>Chiroptera</taxon>
        <taxon>Yangochiroptera</taxon>
        <taxon>Phyllostomidae</taxon>
        <taxon>Phyllostominae</taxon>
        <taxon>Phyllostomus</taxon>
    </lineage>
</organism>